<feature type="compositionally biased region" description="Low complexity" evidence="1">
    <location>
        <begin position="182"/>
        <end position="191"/>
    </location>
</feature>
<evidence type="ECO:0000313" key="3">
    <source>
        <dbReference type="Proteomes" id="UP000034196"/>
    </source>
</evidence>
<dbReference type="Proteomes" id="UP000034196">
    <property type="component" value="Unassembled WGS sequence"/>
</dbReference>
<keyword evidence="3" id="KW-1185">Reference proteome</keyword>
<evidence type="ECO:0000256" key="1">
    <source>
        <dbReference type="SAM" id="MobiDB-lite"/>
    </source>
</evidence>
<feature type="region of interest" description="Disordered" evidence="1">
    <location>
        <begin position="401"/>
        <end position="440"/>
    </location>
</feature>
<protein>
    <submittedName>
        <fullName evidence="2">Uncharacterized protein</fullName>
    </submittedName>
</protein>
<reference evidence="2" key="1">
    <citation type="submission" date="2016-10" db="EMBL/GenBank/DDBJ databases">
        <title>Genome sequence of Streptomyces mangrovisoli MUSC 149.</title>
        <authorList>
            <person name="Lee L.-H."/>
            <person name="Ser H.-L."/>
        </authorList>
    </citation>
    <scope>NUCLEOTIDE SEQUENCE [LARGE SCALE GENOMIC DNA]</scope>
    <source>
        <strain evidence="2">MUSC 149</strain>
    </source>
</reference>
<feature type="compositionally biased region" description="Pro residues" evidence="1">
    <location>
        <begin position="225"/>
        <end position="234"/>
    </location>
</feature>
<feature type="region of interest" description="Disordered" evidence="1">
    <location>
        <begin position="140"/>
        <end position="235"/>
    </location>
</feature>
<feature type="compositionally biased region" description="Gly residues" evidence="1">
    <location>
        <begin position="169"/>
        <end position="181"/>
    </location>
</feature>
<sequence>MPLEQHINWTVLPAGLSDDGTQVRVSVFIAPRLQPENGAGTLADFPDFVDWPARLEDATFVFAAGEDGTGAAPPRQLDPFTDSLRPQSPSFDGELWTSLFHEDTPLQPFSFAAPGEREMRTYSAGQVSAYTKQVYGRAALRSPETPPPTRQALGLPSTASGDVLHGHPQLGGGAPHSGGAGADAPGPQDGGEVPSELAGLNAFHSVPEPSGTAGGQTIAGHAEGPTPPKPPSLPPADFHTILTALGDHPVLLRHLGLVLDFLLPADRVPSSAGQGLLSVVPHWTSALHQGAYDVSCRTRYVFGADPLEPARRVFVPAAQAAADGDPLASPSRGLVVLDGDFSLEQADTDGAAFKMLSVPEDAVGLSPVRTHGLSLVRDNRADSLTTEFRRAADNEGAFTATVSGMRPTDGAPAAVTPAAGADTPQGPQAPSPQQPQDGSTAPVLVAQDVVRGHRLDIWDETRQAWYSLHERIVEYRKPGAGPLLLTASDEGCFQAHLASPPDHLVPSHTPPPLYVPETLVTWNGYSASASRPGLVLDTDPGAPDENRPPNKPVEPNNDAPPGIPLEITVRARPGSLPRLRFGRQYRVRLRTVDLAGNGLGPTEAAAA</sequence>
<dbReference type="STRING" id="1428628.WN71_032910"/>
<comment type="caution">
    <text evidence="2">The sequence shown here is derived from an EMBL/GenBank/DDBJ whole genome shotgun (WGS) entry which is preliminary data.</text>
</comment>
<accession>A0A1J4NMI4</accession>
<proteinExistence type="predicted"/>
<organism evidence="2 3">
    <name type="scientific">Streptomyces mangrovisoli</name>
    <dbReference type="NCBI Taxonomy" id="1428628"/>
    <lineage>
        <taxon>Bacteria</taxon>
        <taxon>Bacillati</taxon>
        <taxon>Actinomycetota</taxon>
        <taxon>Actinomycetes</taxon>
        <taxon>Kitasatosporales</taxon>
        <taxon>Streptomycetaceae</taxon>
        <taxon>Streptomyces</taxon>
    </lineage>
</organism>
<dbReference type="RefSeq" id="WP_046591879.1">
    <property type="nucleotide sequence ID" value="NZ_LAVA02000097.1"/>
</dbReference>
<feature type="region of interest" description="Disordered" evidence="1">
    <location>
        <begin position="531"/>
        <end position="563"/>
    </location>
</feature>
<feature type="compositionally biased region" description="Low complexity" evidence="1">
    <location>
        <begin position="407"/>
        <end position="426"/>
    </location>
</feature>
<dbReference type="AlphaFoldDB" id="A0A1J4NMI4"/>
<name>A0A1J4NMI4_9ACTN</name>
<dbReference type="OrthoDB" id="9148571at2"/>
<gene>
    <name evidence="2" type="ORF">WN71_032910</name>
</gene>
<evidence type="ECO:0000313" key="2">
    <source>
        <dbReference type="EMBL" id="OIJ63625.1"/>
    </source>
</evidence>
<dbReference type="EMBL" id="LAVA02000097">
    <property type="protein sequence ID" value="OIJ63625.1"/>
    <property type="molecule type" value="Genomic_DNA"/>
</dbReference>